<accession>A0A0A9G9L3</accession>
<reference evidence="1" key="2">
    <citation type="journal article" date="2015" name="Data Brief">
        <title>Shoot transcriptome of the giant reed, Arundo donax.</title>
        <authorList>
            <person name="Barrero R.A."/>
            <person name="Guerrero F.D."/>
            <person name="Moolhuijzen P."/>
            <person name="Goolsby J.A."/>
            <person name="Tidwell J."/>
            <person name="Bellgard S.E."/>
            <person name="Bellgard M.I."/>
        </authorList>
    </citation>
    <scope>NUCLEOTIDE SEQUENCE</scope>
    <source>
        <tissue evidence="1">Shoot tissue taken approximately 20 cm above the soil surface</tissue>
    </source>
</reference>
<evidence type="ECO:0000313" key="1">
    <source>
        <dbReference type="EMBL" id="JAE19246.1"/>
    </source>
</evidence>
<sequence length="28" mass="3257">MIPTMEITQVRSTIWTATCDLILLHCEH</sequence>
<name>A0A0A9G9L3_ARUDO</name>
<dbReference type="AlphaFoldDB" id="A0A0A9G9L3"/>
<dbReference type="EMBL" id="GBRH01178650">
    <property type="protein sequence ID" value="JAE19246.1"/>
    <property type="molecule type" value="Transcribed_RNA"/>
</dbReference>
<reference evidence="1" key="1">
    <citation type="submission" date="2014-09" db="EMBL/GenBank/DDBJ databases">
        <authorList>
            <person name="Magalhaes I.L.F."/>
            <person name="Oliveira U."/>
            <person name="Santos F.R."/>
            <person name="Vidigal T.H.D.A."/>
            <person name="Brescovit A.D."/>
            <person name="Santos A.J."/>
        </authorList>
    </citation>
    <scope>NUCLEOTIDE SEQUENCE</scope>
    <source>
        <tissue evidence="1">Shoot tissue taken approximately 20 cm above the soil surface</tissue>
    </source>
</reference>
<proteinExistence type="predicted"/>
<organism evidence="1">
    <name type="scientific">Arundo donax</name>
    <name type="common">Giant reed</name>
    <name type="synonym">Donax arundinaceus</name>
    <dbReference type="NCBI Taxonomy" id="35708"/>
    <lineage>
        <taxon>Eukaryota</taxon>
        <taxon>Viridiplantae</taxon>
        <taxon>Streptophyta</taxon>
        <taxon>Embryophyta</taxon>
        <taxon>Tracheophyta</taxon>
        <taxon>Spermatophyta</taxon>
        <taxon>Magnoliopsida</taxon>
        <taxon>Liliopsida</taxon>
        <taxon>Poales</taxon>
        <taxon>Poaceae</taxon>
        <taxon>PACMAD clade</taxon>
        <taxon>Arundinoideae</taxon>
        <taxon>Arundineae</taxon>
        <taxon>Arundo</taxon>
    </lineage>
</organism>
<protein>
    <submittedName>
        <fullName evidence="1">MUS1</fullName>
    </submittedName>
</protein>